<evidence type="ECO:0000313" key="1">
    <source>
        <dbReference type="EMBL" id="KKK91114.1"/>
    </source>
</evidence>
<sequence length="57" mass="6830">YILGESVEDDNFYFQREIRIISRFRRLYPPTVLFMEGYVEPEEFKNHPTNSGPSSKE</sequence>
<dbReference type="AlphaFoldDB" id="A0A0F9BKH0"/>
<protein>
    <submittedName>
        <fullName evidence="1">Uncharacterized protein</fullName>
    </submittedName>
</protein>
<feature type="non-terminal residue" evidence="1">
    <location>
        <position position="1"/>
    </location>
</feature>
<gene>
    <name evidence="1" type="ORF">LCGC14_2716230</name>
</gene>
<accession>A0A0F9BKH0</accession>
<reference evidence="1" key="1">
    <citation type="journal article" date="2015" name="Nature">
        <title>Complex archaea that bridge the gap between prokaryotes and eukaryotes.</title>
        <authorList>
            <person name="Spang A."/>
            <person name="Saw J.H."/>
            <person name="Jorgensen S.L."/>
            <person name="Zaremba-Niedzwiedzka K."/>
            <person name="Martijn J."/>
            <person name="Lind A.E."/>
            <person name="van Eijk R."/>
            <person name="Schleper C."/>
            <person name="Guy L."/>
            <person name="Ettema T.J."/>
        </authorList>
    </citation>
    <scope>NUCLEOTIDE SEQUENCE</scope>
</reference>
<comment type="caution">
    <text evidence="1">The sequence shown here is derived from an EMBL/GenBank/DDBJ whole genome shotgun (WGS) entry which is preliminary data.</text>
</comment>
<proteinExistence type="predicted"/>
<organism evidence="1">
    <name type="scientific">marine sediment metagenome</name>
    <dbReference type="NCBI Taxonomy" id="412755"/>
    <lineage>
        <taxon>unclassified sequences</taxon>
        <taxon>metagenomes</taxon>
        <taxon>ecological metagenomes</taxon>
    </lineage>
</organism>
<name>A0A0F9BKH0_9ZZZZ</name>
<dbReference type="EMBL" id="LAZR01048797">
    <property type="protein sequence ID" value="KKK91114.1"/>
    <property type="molecule type" value="Genomic_DNA"/>
</dbReference>